<dbReference type="InterPro" id="IPR037914">
    <property type="entry name" value="SpoVT-AbrB_sf"/>
</dbReference>
<evidence type="ECO:0000256" key="1">
    <source>
        <dbReference type="PROSITE-ProRule" id="PRU01076"/>
    </source>
</evidence>
<dbReference type="AlphaFoldDB" id="A0A1F6TB71"/>
<sequence>MGAGLYPICRDKSYNDFALHFGDRRQVVIVRMTAKGVISIPLEIRRKFGMKSRTRVHVDVDERGFKIILTPGTRKYVQSLCGKYRGIGLLKSLAATKRNT</sequence>
<evidence type="ECO:0000313" key="4">
    <source>
        <dbReference type="Proteomes" id="UP000177925"/>
    </source>
</evidence>
<dbReference type="SUPFAM" id="SSF89447">
    <property type="entry name" value="AbrB/MazE/MraZ-like"/>
    <property type="match status" value="1"/>
</dbReference>
<dbReference type="GO" id="GO:0003677">
    <property type="term" value="F:DNA binding"/>
    <property type="evidence" value="ECO:0007669"/>
    <property type="project" value="UniProtKB-UniRule"/>
</dbReference>
<gene>
    <name evidence="3" type="ORF">A2150_04705</name>
</gene>
<reference evidence="3 4" key="1">
    <citation type="journal article" date="2016" name="Nat. Commun.">
        <title>Thousands of microbial genomes shed light on interconnected biogeochemical processes in an aquifer system.</title>
        <authorList>
            <person name="Anantharaman K."/>
            <person name="Brown C.T."/>
            <person name="Hug L.A."/>
            <person name="Sharon I."/>
            <person name="Castelle C.J."/>
            <person name="Probst A.J."/>
            <person name="Thomas B.C."/>
            <person name="Singh A."/>
            <person name="Wilkins M.J."/>
            <person name="Karaoz U."/>
            <person name="Brodie E.L."/>
            <person name="Williams K.H."/>
            <person name="Hubbard S.S."/>
            <person name="Banfield J.F."/>
        </authorList>
    </citation>
    <scope>NUCLEOTIDE SEQUENCE [LARGE SCALE GENOMIC DNA]</scope>
</reference>
<dbReference type="Proteomes" id="UP000177925">
    <property type="component" value="Unassembled WGS sequence"/>
</dbReference>
<dbReference type="PROSITE" id="PS51740">
    <property type="entry name" value="SPOVT_ABRB"/>
    <property type="match status" value="1"/>
</dbReference>
<dbReference type="Gene3D" id="2.10.260.10">
    <property type="match status" value="1"/>
</dbReference>
<dbReference type="SMART" id="SM00966">
    <property type="entry name" value="SpoVT_AbrB"/>
    <property type="match status" value="1"/>
</dbReference>
<accession>A0A1F6TB71</accession>
<name>A0A1F6TB71_9PROT</name>
<protein>
    <recommendedName>
        <fullName evidence="2">SpoVT-AbrB domain-containing protein</fullName>
    </recommendedName>
</protein>
<proteinExistence type="predicted"/>
<evidence type="ECO:0000313" key="3">
    <source>
        <dbReference type="EMBL" id="OGI42391.1"/>
    </source>
</evidence>
<feature type="domain" description="SpoVT-AbrB" evidence="2">
    <location>
        <begin position="27"/>
        <end position="74"/>
    </location>
</feature>
<comment type="caution">
    <text evidence="3">The sequence shown here is derived from an EMBL/GenBank/DDBJ whole genome shotgun (WGS) entry which is preliminary data.</text>
</comment>
<organism evidence="3 4">
    <name type="scientific">Candidatus Muproteobacteria bacterium RBG_16_64_11</name>
    <dbReference type="NCBI Taxonomy" id="1817758"/>
    <lineage>
        <taxon>Bacteria</taxon>
        <taxon>Pseudomonadati</taxon>
        <taxon>Pseudomonadota</taxon>
        <taxon>Candidatus Muproteobacteria</taxon>
    </lineage>
</organism>
<keyword evidence="1" id="KW-0238">DNA-binding</keyword>
<evidence type="ECO:0000259" key="2">
    <source>
        <dbReference type="PROSITE" id="PS51740"/>
    </source>
</evidence>
<dbReference type="EMBL" id="MFSS01000091">
    <property type="protein sequence ID" value="OGI42391.1"/>
    <property type="molecule type" value="Genomic_DNA"/>
</dbReference>
<dbReference type="InterPro" id="IPR007159">
    <property type="entry name" value="SpoVT-AbrB_dom"/>
</dbReference>